<dbReference type="InterPro" id="IPR052410">
    <property type="entry name" value="DRC5"/>
</dbReference>
<dbReference type="InterPro" id="IPR001611">
    <property type="entry name" value="Leu-rich_rpt"/>
</dbReference>
<keyword evidence="5" id="KW-1185">Reference proteome</keyword>
<organism evidence="4 5">
    <name type="scientific">Ptilorrhoa leucosticta</name>
    <dbReference type="NCBI Taxonomy" id="449384"/>
    <lineage>
        <taxon>Eukaryota</taxon>
        <taxon>Metazoa</taxon>
        <taxon>Chordata</taxon>
        <taxon>Craniata</taxon>
        <taxon>Vertebrata</taxon>
        <taxon>Euteleostomi</taxon>
        <taxon>Archelosauria</taxon>
        <taxon>Archosauria</taxon>
        <taxon>Dinosauria</taxon>
        <taxon>Saurischia</taxon>
        <taxon>Theropoda</taxon>
        <taxon>Coelurosauria</taxon>
        <taxon>Aves</taxon>
        <taxon>Neognathae</taxon>
        <taxon>Neoaves</taxon>
        <taxon>Telluraves</taxon>
        <taxon>Australaves</taxon>
        <taxon>Passeriformes</taxon>
        <taxon>Corvoidea</taxon>
        <taxon>Cinclosomatidae</taxon>
        <taxon>Ptilorrhoa</taxon>
    </lineage>
</organism>
<dbReference type="PANTHER" id="PTHR24107">
    <property type="entry name" value="YNEIN REGULATORY COMPLEX SUBUNIT 5"/>
    <property type="match status" value="1"/>
</dbReference>
<dbReference type="PANTHER" id="PTHR24107:SF27">
    <property type="entry name" value="DYNEIN REGULATORY COMPLEX SUBUNIT 5"/>
    <property type="match status" value="1"/>
</dbReference>
<dbReference type="Pfam" id="PF13516">
    <property type="entry name" value="LRR_6"/>
    <property type="match status" value="5"/>
</dbReference>
<gene>
    <name evidence="4" type="primary">Tcte1</name>
    <name evidence="4" type="ORF">PTILEU_R13831</name>
</gene>
<protein>
    <submittedName>
        <fullName evidence="4">DRC5 protein</fullName>
    </submittedName>
</protein>
<dbReference type="Proteomes" id="UP000547721">
    <property type="component" value="Unassembled WGS sequence"/>
</dbReference>
<dbReference type="GO" id="GO:0007018">
    <property type="term" value="P:microtubule-based movement"/>
    <property type="evidence" value="ECO:0007669"/>
    <property type="project" value="TreeGrafter"/>
</dbReference>
<feature type="non-terminal residue" evidence="4">
    <location>
        <position position="1"/>
    </location>
</feature>
<comment type="subcellular location">
    <subcellularLocation>
        <location evidence="1">Cytoplasm</location>
        <location evidence="1">Cytoskeleton</location>
    </subcellularLocation>
</comment>
<comment type="caution">
    <text evidence="4">The sequence shown here is derived from an EMBL/GenBank/DDBJ whole genome shotgun (WGS) entry which is preliminary data.</text>
</comment>
<evidence type="ECO:0000313" key="4">
    <source>
        <dbReference type="EMBL" id="NXE36547.1"/>
    </source>
</evidence>
<name>A0A7K8M4L3_9CORV</name>
<dbReference type="EMBL" id="VWYY01000253">
    <property type="protein sequence ID" value="NXE36547.1"/>
    <property type="molecule type" value="Genomic_DNA"/>
</dbReference>
<evidence type="ECO:0000256" key="1">
    <source>
        <dbReference type="ARBA" id="ARBA00004245"/>
    </source>
</evidence>
<accession>A0A7K8M4L3</accession>
<dbReference type="Gene3D" id="3.80.10.10">
    <property type="entry name" value="Ribonuclease Inhibitor"/>
    <property type="match status" value="2"/>
</dbReference>
<reference evidence="4 5" key="1">
    <citation type="submission" date="2019-09" db="EMBL/GenBank/DDBJ databases">
        <title>Bird 10,000 Genomes (B10K) Project - Family phase.</title>
        <authorList>
            <person name="Zhang G."/>
        </authorList>
    </citation>
    <scope>NUCLEOTIDE SEQUENCE [LARGE SCALE GENOMIC DNA]</scope>
    <source>
        <strain evidence="4">B10K-CU-031-17</strain>
        <tissue evidence="4">Muscle</tissue>
    </source>
</reference>
<sequence>SFYTRRCITEDPSWSLVTVPHLTELCLQHIIHNFEKNPILNYLLPEHQRKVVDKLSTSLPLTVTANIVSHEDYWKRCCIERWQVCDVSNYGDSWKRMFFERHLENILKFFIPNTTDPKQVLELIPLCKGYVRKLDINQFLPPVRVDQKEESNDLADTEEDADFNEAYTHHYDLKELITALPHLEELHLTYDVKSCGMNFEWSLFNFTEQDCSNLAAAVKMCHNLKVFKLTRSKVDDDKIKLLARNLLDHPCLLELDLSHNLIRDNGAQALGKLISHSRLETLNLCNNQIRHLGAQALAQGLAESSTLTSLNLRLNFVEDKGGEAIGHALLTNTSLKSLHLGSNNLSEPTTAVFSQVLARNTTLTSINFSCNHLGLDGGKQLLEGLANNKTLTELDLRHAEVEQETDFLIHQIVWANREAVRLGSLQHPTAEPL</sequence>
<keyword evidence="3" id="KW-0206">Cytoskeleton</keyword>
<dbReference type="SUPFAM" id="SSF52047">
    <property type="entry name" value="RNI-like"/>
    <property type="match status" value="1"/>
</dbReference>
<evidence type="ECO:0000256" key="2">
    <source>
        <dbReference type="ARBA" id="ARBA00022490"/>
    </source>
</evidence>
<dbReference type="CDD" id="cd00116">
    <property type="entry name" value="LRR_RI"/>
    <property type="match status" value="1"/>
</dbReference>
<evidence type="ECO:0000313" key="5">
    <source>
        <dbReference type="Proteomes" id="UP000547721"/>
    </source>
</evidence>
<dbReference type="AlphaFoldDB" id="A0A7K8M4L3"/>
<evidence type="ECO:0000256" key="3">
    <source>
        <dbReference type="ARBA" id="ARBA00023212"/>
    </source>
</evidence>
<dbReference type="InterPro" id="IPR032675">
    <property type="entry name" value="LRR_dom_sf"/>
</dbReference>
<feature type="non-terminal residue" evidence="4">
    <location>
        <position position="433"/>
    </location>
</feature>
<proteinExistence type="predicted"/>
<keyword evidence="2" id="KW-0963">Cytoplasm</keyword>
<dbReference type="GO" id="GO:0005856">
    <property type="term" value="C:cytoskeleton"/>
    <property type="evidence" value="ECO:0007669"/>
    <property type="project" value="UniProtKB-SubCell"/>
</dbReference>
<dbReference type="SMART" id="SM00368">
    <property type="entry name" value="LRR_RI"/>
    <property type="match status" value="5"/>
</dbReference>